<organism evidence="2 3">
    <name type="scientific">Pararhizobium capsulatum DSM 1112</name>
    <dbReference type="NCBI Taxonomy" id="1121113"/>
    <lineage>
        <taxon>Bacteria</taxon>
        <taxon>Pseudomonadati</taxon>
        <taxon>Pseudomonadota</taxon>
        <taxon>Alphaproteobacteria</taxon>
        <taxon>Hyphomicrobiales</taxon>
        <taxon>Rhizobiaceae</taxon>
        <taxon>Rhizobium/Agrobacterium group</taxon>
        <taxon>Pararhizobium</taxon>
    </lineage>
</organism>
<keyword evidence="1" id="KW-1133">Transmembrane helix</keyword>
<dbReference type="EMBL" id="JAUSVF010000003">
    <property type="protein sequence ID" value="MDQ0323316.1"/>
    <property type="molecule type" value="Genomic_DNA"/>
</dbReference>
<feature type="transmembrane region" description="Helical" evidence="1">
    <location>
        <begin position="12"/>
        <end position="34"/>
    </location>
</feature>
<accession>A0ABU0C081</accession>
<dbReference type="Proteomes" id="UP001230207">
    <property type="component" value="Unassembled WGS sequence"/>
</dbReference>
<evidence type="ECO:0000313" key="2">
    <source>
        <dbReference type="EMBL" id="MDQ0323316.1"/>
    </source>
</evidence>
<comment type="caution">
    <text evidence="2">The sequence shown here is derived from an EMBL/GenBank/DDBJ whole genome shotgun (WGS) entry which is preliminary data.</text>
</comment>
<keyword evidence="1" id="KW-0812">Transmembrane</keyword>
<proteinExistence type="predicted"/>
<keyword evidence="1" id="KW-0472">Membrane</keyword>
<gene>
    <name evidence="2" type="ORF">QO002_005522</name>
</gene>
<dbReference type="InterPro" id="IPR036259">
    <property type="entry name" value="MFS_trans_sf"/>
</dbReference>
<feature type="transmembrane region" description="Helical" evidence="1">
    <location>
        <begin position="40"/>
        <end position="61"/>
    </location>
</feature>
<sequence>MARLVPGELEAAGGLQVALIQLSIAGGAFAGGILFDMAGWWSAFLLAAVLLFGSAALGAVASRRI</sequence>
<evidence type="ECO:0000256" key="1">
    <source>
        <dbReference type="SAM" id="Phobius"/>
    </source>
</evidence>
<evidence type="ECO:0000313" key="3">
    <source>
        <dbReference type="Proteomes" id="UP001230207"/>
    </source>
</evidence>
<keyword evidence="3" id="KW-1185">Reference proteome</keyword>
<protein>
    <submittedName>
        <fullName evidence="2">MFS family arabinose efflux permease</fullName>
    </submittedName>
</protein>
<name>A0ABU0C081_9HYPH</name>
<reference evidence="2 3" key="1">
    <citation type="submission" date="2023-07" db="EMBL/GenBank/DDBJ databases">
        <title>Genomic Encyclopedia of Type Strains, Phase IV (KMG-IV): sequencing the most valuable type-strain genomes for metagenomic binning, comparative biology and taxonomic classification.</title>
        <authorList>
            <person name="Goeker M."/>
        </authorList>
    </citation>
    <scope>NUCLEOTIDE SEQUENCE [LARGE SCALE GENOMIC DNA]</scope>
    <source>
        <strain evidence="2 3">DSM 1112</strain>
    </source>
</reference>
<dbReference type="SUPFAM" id="SSF103473">
    <property type="entry name" value="MFS general substrate transporter"/>
    <property type="match status" value="1"/>
</dbReference>